<evidence type="ECO:0000256" key="4">
    <source>
        <dbReference type="ARBA" id="ARBA00022692"/>
    </source>
</evidence>
<dbReference type="PANTHER" id="PTHR43266">
    <property type="entry name" value="MACROLIDE-EFFLUX PROTEIN"/>
    <property type="match status" value="1"/>
</dbReference>
<evidence type="ECO:0000256" key="2">
    <source>
        <dbReference type="ARBA" id="ARBA00022448"/>
    </source>
</evidence>
<evidence type="ECO:0000256" key="1">
    <source>
        <dbReference type="ARBA" id="ARBA00004651"/>
    </source>
</evidence>
<name>A0A1V2UIP6_ENTMU</name>
<feature type="transmembrane region" description="Helical" evidence="7">
    <location>
        <begin position="227"/>
        <end position="249"/>
    </location>
</feature>
<dbReference type="Gene3D" id="1.20.1250.20">
    <property type="entry name" value="MFS general substrate transporter like domains"/>
    <property type="match status" value="1"/>
</dbReference>
<comment type="subcellular location">
    <subcellularLocation>
        <location evidence="1">Cell membrane</location>
        <topology evidence="1">Multi-pass membrane protein</topology>
    </subcellularLocation>
</comment>
<evidence type="ECO:0000313" key="12">
    <source>
        <dbReference type="Proteomes" id="UP000557857"/>
    </source>
</evidence>
<keyword evidence="4 7" id="KW-0812">Transmembrane</keyword>
<evidence type="ECO:0000313" key="11">
    <source>
        <dbReference type="Proteomes" id="UP000189299"/>
    </source>
</evidence>
<feature type="transmembrane region" description="Helical" evidence="7">
    <location>
        <begin position="380"/>
        <end position="400"/>
    </location>
</feature>
<evidence type="ECO:0000256" key="6">
    <source>
        <dbReference type="ARBA" id="ARBA00023136"/>
    </source>
</evidence>
<dbReference type="CDD" id="cd06173">
    <property type="entry name" value="MFS_MefA_like"/>
    <property type="match status" value="1"/>
</dbReference>
<dbReference type="STRING" id="53346.A5802_000553"/>
<feature type="transmembrane region" description="Helical" evidence="7">
    <location>
        <begin position="178"/>
        <end position="198"/>
    </location>
</feature>
<dbReference type="InterPro" id="IPR036259">
    <property type="entry name" value="MFS_trans_sf"/>
</dbReference>
<feature type="transmembrane region" description="Helical" evidence="7">
    <location>
        <begin position="352"/>
        <end position="374"/>
    </location>
</feature>
<evidence type="ECO:0000259" key="8">
    <source>
        <dbReference type="PROSITE" id="PS50850"/>
    </source>
</evidence>
<accession>A0A1V2UIP6</accession>
<dbReference type="SUPFAM" id="SSF103473">
    <property type="entry name" value="MFS general substrate transporter"/>
    <property type="match status" value="1"/>
</dbReference>
<feature type="transmembrane region" description="Helical" evidence="7">
    <location>
        <begin position="107"/>
        <end position="134"/>
    </location>
</feature>
<reference evidence="9 12" key="2">
    <citation type="submission" date="2020-04" db="EMBL/GenBank/DDBJ databases">
        <authorList>
            <person name="Abaymova A."/>
            <person name="Teymurazov M."/>
            <person name="Tazyna O."/>
            <person name="Chatushin Y."/>
            <person name="Svetoch E."/>
            <person name="Pereligyn V."/>
            <person name="Pohylenko V."/>
            <person name="Platonov M."/>
            <person name="Kartsev N."/>
            <person name="Skryabin Y."/>
            <person name="Sizova A."/>
            <person name="Solomentsev V."/>
            <person name="Kislichkina A."/>
            <person name="Bogun A."/>
        </authorList>
    </citation>
    <scope>NUCLEOTIDE SEQUENCE [LARGE SCALE GENOMIC DNA]</scope>
    <source>
        <strain evidence="9">SCPM-O-B-8398</strain>
        <strain evidence="12">SCPM-O-B-8398 (E28)</strain>
    </source>
</reference>
<feature type="transmembrane region" description="Helical" evidence="7">
    <location>
        <begin position="49"/>
        <end position="68"/>
    </location>
</feature>
<keyword evidence="5 7" id="KW-1133">Transmembrane helix</keyword>
<evidence type="ECO:0000256" key="5">
    <source>
        <dbReference type="ARBA" id="ARBA00022989"/>
    </source>
</evidence>
<evidence type="ECO:0000313" key="9">
    <source>
        <dbReference type="EMBL" id="NMP58167.1"/>
    </source>
</evidence>
<dbReference type="GO" id="GO:0005886">
    <property type="term" value="C:plasma membrane"/>
    <property type="evidence" value="ECO:0007669"/>
    <property type="project" value="UniProtKB-SubCell"/>
</dbReference>
<dbReference type="GO" id="GO:0022857">
    <property type="term" value="F:transmembrane transporter activity"/>
    <property type="evidence" value="ECO:0007669"/>
    <property type="project" value="InterPro"/>
</dbReference>
<feature type="transmembrane region" description="Helical" evidence="7">
    <location>
        <begin position="261"/>
        <end position="282"/>
    </location>
</feature>
<dbReference type="PANTHER" id="PTHR43266:SF10">
    <property type="entry name" value="BACILYSIN EXPORTER BACE-RELATED"/>
    <property type="match status" value="1"/>
</dbReference>
<dbReference type="OrthoDB" id="9775268at2"/>
<dbReference type="Proteomes" id="UP000557857">
    <property type="component" value="Unassembled WGS sequence"/>
</dbReference>
<gene>
    <name evidence="10" type="ORF">BTN92_09685</name>
    <name evidence="9" type="ORF">HI921_06765</name>
</gene>
<dbReference type="EMBL" id="JABCAG010000015">
    <property type="protein sequence ID" value="NMP58167.1"/>
    <property type="molecule type" value="Genomic_DNA"/>
</dbReference>
<sequence length="406" mass="44436">MSKIIYDEKNWKTNIAYLLTSQAISMIGTMLVQYAIIWHVTLSTQSGTMVGLMNAIGILPMVLVMPFAGALADHYDRKKIAILSDSCVALASLFMAILLMINKEMEHNLFLLLGLIFIRSVGQGFQTPAVSSLIPQIAKEKHLVRINGIDQTIQAVMMLASPALAATLLTVLPLEMILMIDFVTAVIGVTMLFFRVTVSPMKSQETNKINVLSEINSGIKYLRTHKILLALILVGFMGSIFSTPAANLAPLQITRNFHDGLWQLSAIEIGFAAGMLVGGSVMSTWGGFKNKIKTIALGYSLLILPFFILGITSSFWLYFVMMVAIGFIVPISRTAMVSFFQAKTDNAHMGRVMSLVTMAISSASPATMLILGPLADMLSIDWIMIASGLMLIPLVLWLLVGKSFRF</sequence>
<feature type="transmembrane region" description="Helical" evidence="7">
    <location>
        <begin position="317"/>
        <end position="340"/>
    </location>
</feature>
<dbReference type="EMBL" id="MSTR01000008">
    <property type="protein sequence ID" value="ONN43020.1"/>
    <property type="molecule type" value="Genomic_DNA"/>
</dbReference>
<dbReference type="InterPro" id="IPR011701">
    <property type="entry name" value="MFS"/>
</dbReference>
<evidence type="ECO:0000256" key="3">
    <source>
        <dbReference type="ARBA" id="ARBA00022475"/>
    </source>
</evidence>
<reference evidence="10 11" key="1">
    <citation type="submission" date="2016-12" db="EMBL/GenBank/DDBJ databases">
        <authorList>
            <person name="Song W.-J."/>
            <person name="Kurnit D.M."/>
        </authorList>
    </citation>
    <scope>NUCLEOTIDE SEQUENCE [LARGE SCALE GENOMIC DNA]</scope>
    <source>
        <strain evidence="10 11">CGB1038-1_S1</strain>
    </source>
</reference>
<evidence type="ECO:0000313" key="10">
    <source>
        <dbReference type="EMBL" id="ONN43020.1"/>
    </source>
</evidence>
<feature type="transmembrane region" description="Helical" evidence="7">
    <location>
        <begin position="80"/>
        <end position="101"/>
    </location>
</feature>
<dbReference type="RefSeq" id="WP_062805429.1">
    <property type="nucleotide sequence ID" value="NZ_CABMMO010000008.1"/>
</dbReference>
<dbReference type="Proteomes" id="UP000189299">
    <property type="component" value="Unassembled WGS sequence"/>
</dbReference>
<protein>
    <submittedName>
        <fullName evidence="10">MFS transporter</fullName>
    </submittedName>
</protein>
<feature type="domain" description="Major facilitator superfamily (MFS) profile" evidence="8">
    <location>
        <begin position="9"/>
        <end position="405"/>
    </location>
</feature>
<keyword evidence="3" id="KW-1003">Cell membrane</keyword>
<evidence type="ECO:0000256" key="7">
    <source>
        <dbReference type="SAM" id="Phobius"/>
    </source>
</evidence>
<dbReference type="InterPro" id="IPR020846">
    <property type="entry name" value="MFS_dom"/>
</dbReference>
<dbReference type="Pfam" id="PF07690">
    <property type="entry name" value="MFS_1"/>
    <property type="match status" value="1"/>
</dbReference>
<proteinExistence type="predicted"/>
<dbReference type="PROSITE" id="PS50850">
    <property type="entry name" value="MFS"/>
    <property type="match status" value="1"/>
</dbReference>
<keyword evidence="2" id="KW-0813">Transport</keyword>
<keyword evidence="6 7" id="KW-0472">Membrane</keyword>
<organism evidence="10 11">
    <name type="scientific">Enterococcus mundtii</name>
    <dbReference type="NCBI Taxonomy" id="53346"/>
    <lineage>
        <taxon>Bacteria</taxon>
        <taxon>Bacillati</taxon>
        <taxon>Bacillota</taxon>
        <taxon>Bacilli</taxon>
        <taxon>Lactobacillales</taxon>
        <taxon>Enterococcaceae</taxon>
        <taxon>Enterococcus</taxon>
    </lineage>
</organism>
<feature type="transmembrane region" description="Helical" evidence="7">
    <location>
        <begin position="15"/>
        <end position="37"/>
    </location>
</feature>
<comment type="caution">
    <text evidence="10">The sequence shown here is derived from an EMBL/GenBank/DDBJ whole genome shotgun (WGS) entry which is preliminary data.</text>
</comment>
<dbReference type="AlphaFoldDB" id="A0A1V2UIP6"/>
<feature type="transmembrane region" description="Helical" evidence="7">
    <location>
        <begin position="294"/>
        <end position="311"/>
    </location>
</feature>